<feature type="transmembrane region" description="Helical" evidence="1">
    <location>
        <begin position="81"/>
        <end position="98"/>
    </location>
</feature>
<gene>
    <name evidence="2" type="ORF">C7460_10547</name>
</gene>
<proteinExistence type="predicted"/>
<evidence type="ECO:0000313" key="3">
    <source>
        <dbReference type="Proteomes" id="UP000256779"/>
    </source>
</evidence>
<feature type="transmembrane region" description="Helical" evidence="1">
    <location>
        <begin position="9"/>
        <end position="27"/>
    </location>
</feature>
<feature type="transmembrane region" description="Helical" evidence="1">
    <location>
        <begin position="118"/>
        <end position="136"/>
    </location>
</feature>
<keyword evidence="1" id="KW-0812">Transmembrane</keyword>
<reference evidence="2 3" key="1">
    <citation type="submission" date="2018-07" db="EMBL/GenBank/DDBJ databases">
        <title>Genomic Encyclopedia of Type Strains, Phase IV (KMG-IV): sequencing the most valuable type-strain genomes for metagenomic binning, comparative biology and taxonomic classification.</title>
        <authorList>
            <person name="Goeker M."/>
        </authorList>
    </citation>
    <scope>NUCLEOTIDE SEQUENCE [LARGE SCALE GENOMIC DNA]</scope>
    <source>
        <strain evidence="2 3">DSM 4134</strain>
    </source>
</reference>
<keyword evidence="3" id="KW-1185">Reference proteome</keyword>
<dbReference type="EMBL" id="QREG01000005">
    <property type="protein sequence ID" value="REE00426.1"/>
    <property type="molecule type" value="Genomic_DNA"/>
</dbReference>
<feature type="transmembrane region" description="Helical" evidence="1">
    <location>
        <begin position="52"/>
        <end position="74"/>
    </location>
</feature>
<comment type="caution">
    <text evidence="2">The sequence shown here is derived from an EMBL/GenBank/DDBJ whole genome shotgun (WGS) entry which is preliminary data.</text>
</comment>
<dbReference type="AlphaFoldDB" id="A0A3D9L598"/>
<evidence type="ECO:0000256" key="1">
    <source>
        <dbReference type="SAM" id="Phobius"/>
    </source>
</evidence>
<accession>A0A3D9L598</accession>
<keyword evidence="1" id="KW-1133">Transmembrane helix</keyword>
<dbReference type="OrthoDB" id="333057at2"/>
<dbReference type="Pfam" id="PF08570">
    <property type="entry name" value="DUF1761"/>
    <property type="match status" value="1"/>
</dbReference>
<dbReference type="Proteomes" id="UP000256779">
    <property type="component" value="Unassembled WGS sequence"/>
</dbReference>
<dbReference type="InterPro" id="IPR013879">
    <property type="entry name" value="DUF1761"/>
</dbReference>
<sequence>MNDLKINHLAVLVCLVWMFVLGFSWYGPIFGEPWMAMTGLDLETIEANPPGAGVWISNVLSSLLPLYLIAYMFVRMNVRSAVSGLTFGFLLGFVLYLLPHLTSGMFSQDPYPLAWIEGGFQVVGWTVSGLVLGAWTKTR</sequence>
<dbReference type="RefSeq" id="WP_115867433.1">
    <property type="nucleotide sequence ID" value="NZ_QREG01000005.1"/>
</dbReference>
<name>A0A3D9L598_MARFU</name>
<protein>
    <submittedName>
        <fullName evidence="2">Uncharacterized protein DUF1761</fullName>
    </submittedName>
</protein>
<organism evidence="2 3">
    <name type="scientific">Marinoscillum furvescens DSM 4134</name>
    <dbReference type="NCBI Taxonomy" id="1122208"/>
    <lineage>
        <taxon>Bacteria</taxon>
        <taxon>Pseudomonadati</taxon>
        <taxon>Bacteroidota</taxon>
        <taxon>Cytophagia</taxon>
        <taxon>Cytophagales</taxon>
        <taxon>Reichenbachiellaceae</taxon>
        <taxon>Marinoscillum</taxon>
    </lineage>
</organism>
<evidence type="ECO:0000313" key="2">
    <source>
        <dbReference type="EMBL" id="REE00426.1"/>
    </source>
</evidence>
<keyword evidence="1" id="KW-0472">Membrane</keyword>